<dbReference type="AlphaFoldDB" id="A0A1S3JK84"/>
<dbReference type="InterPro" id="IPR036291">
    <property type="entry name" value="NAD(P)-bd_dom_sf"/>
</dbReference>
<dbReference type="OrthoDB" id="6058913at2759"/>
<protein>
    <submittedName>
        <fullName evidence="3">Tauropine dehydrogenase</fullName>
    </submittedName>
</protein>
<dbReference type="InterPro" id="IPR008927">
    <property type="entry name" value="6-PGluconate_DH-like_C_sf"/>
</dbReference>
<name>A0A1S3JK84_LINAN</name>
<dbReference type="KEGG" id="lak:106173977"/>
<dbReference type="GeneID" id="106173977"/>
<proteinExistence type="predicted"/>
<keyword evidence="2" id="KW-1185">Reference proteome</keyword>
<dbReference type="InterPro" id="IPR051729">
    <property type="entry name" value="Opine/Lysopine_DH"/>
</dbReference>
<accession>A0A1S3JK84</accession>
<reference evidence="3" key="1">
    <citation type="submission" date="2025-08" db="UniProtKB">
        <authorList>
            <consortium name="RefSeq"/>
        </authorList>
    </citation>
    <scope>IDENTIFICATION</scope>
    <source>
        <tissue evidence="3">Gonads</tissue>
    </source>
</reference>
<organism evidence="2 3">
    <name type="scientific">Lingula anatina</name>
    <name type="common">Brachiopod</name>
    <name type="synonym">Lingula unguis</name>
    <dbReference type="NCBI Taxonomy" id="7574"/>
    <lineage>
        <taxon>Eukaryota</taxon>
        <taxon>Metazoa</taxon>
        <taxon>Spiralia</taxon>
        <taxon>Lophotrochozoa</taxon>
        <taxon>Brachiopoda</taxon>
        <taxon>Linguliformea</taxon>
        <taxon>Lingulata</taxon>
        <taxon>Lingulida</taxon>
        <taxon>Linguloidea</taxon>
        <taxon>Lingulidae</taxon>
        <taxon>Lingula</taxon>
    </lineage>
</organism>
<dbReference type="PANTHER" id="PTHR38015:SF1">
    <property type="entry name" value="OPINE DEHYDROGENASE DOMAIN-CONTAINING PROTEIN"/>
    <property type="match status" value="1"/>
</dbReference>
<dbReference type="RefSeq" id="XP_013410787.1">
    <property type="nucleotide sequence ID" value="XM_013555333.1"/>
</dbReference>
<evidence type="ECO:0000313" key="3">
    <source>
        <dbReference type="RefSeq" id="XP_013410787.1"/>
    </source>
</evidence>
<feature type="domain" description="Opine dehydrogenase" evidence="1">
    <location>
        <begin position="205"/>
        <end position="369"/>
    </location>
</feature>
<evidence type="ECO:0000259" key="1">
    <source>
        <dbReference type="Pfam" id="PF02317"/>
    </source>
</evidence>
<dbReference type="InterPro" id="IPR003421">
    <property type="entry name" value="Opine_DH"/>
</dbReference>
<dbReference type="Pfam" id="PF02317">
    <property type="entry name" value="Octopine_DH"/>
    <property type="match status" value="1"/>
</dbReference>
<dbReference type="Gene3D" id="1.10.1040.10">
    <property type="entry name" value="N-(1-d-carboxylethyl)-l-norvaline Dehydrogenase, domain 2"/>
    <property type="match status" value="1"/>
</dbReference>
<evidence type="ECO:0000313" key="2">
    <source>
        <dbReference type="Proteomes" id="UP000085678"/>
    </source>
</evidence>
<dbReference type="SUPFAM" id="SSF51735">
    <property type="entry name" value="NAD(P)-binding Rossmann-fold domains"/>
    <property type="match status" value="1"/>
</dbReference>
<dbReference type="Gene3D" id="3.40.50.720">
    <property type="entry name" value="NAD(P)-binding Rossmann-like Domain"/>
    <property type="match status" value="1"/>
</dbReference>
<gene>
    <name evidence="3" type="primary">LOC106173977</name>
</gene>
<dbReference type="GO" id="GO:0016491">
    <property type="term" value="F:oxidoreductase activity"/>
    <property type="evidence" value="ECO:0007669"/>
    <property type="project" value="InterPro"/>
</dbReference>
<dbReference type="PANTHER" id="PTHR38015">
    <property type="entry name" value="BLR6086 PROTEIN"/>
    <property type="match status" value="1"/>
</dbReference>
<dbReference type="SUPFAM" id="SSF48179">
    <property type="entry name" value="6-phosphogluconate dehydrogenase C-terminal domain-like"/>
    <property type="match status" value="1"/>
</dbReference>
<dbReference type="InParanoid" id="A0A1S3JK84"/>
<dbReference type="InterPro" id="IPR013328">
    <property type="entry name" value="6PGD_dom2"/>
</dbReference>
<dbReference type="Proteomes" id="UP000085678">
    <property type="component" value="Unplaced"/>
</dbReference>
<sequence length="406" mass="44868">MTNPVRVLICGGGNAAHVMAGLAATRQGVEVRVLTIFADEADKWTEAMKLRGFNVIIKGHRGQPDIDLQANPFTVSKYPEEVVPGCDLVVFAVPAYGHAQYLNAMKPFLKPGSLLVALPGSSGFEFEVNDVLKDVAKSISVMTFDTLPWAARLKEYGHSVEVLGIKKVIHGALHGNCETVFPHDRNAVETLQYLVGEVPVLDVSGHILGITLLSPNAYVHPTMMYAEWANWDGQPVSRAPLLYHGVTDSSIKEMTQVHEEVEGLAKRIMELRPNVDLSKVKGLFPYILEIYEDHILDKSNLKTAFLSNTAYEGLRFPMVATEDGKLSPDFNNRYLSEDIPYGLVVIRGIAEIVGVDTPHIDKVLLWSQEKLGKEFLIDGHIAGKHVPESRSPQAYGMTTLDEILWM</sequence>